<keyword evidence="2" id="KW-1185">Reference proteome</keyword>
<evidence type="ECO:0000313" key="2">
    <source>
        <dbReference type="Proteomes" id="UP000054549"/>
    </source>
</evidence>
<organism evidence="1 2">
    <name type="scientific">Amanita muscaria (strain Koide BX008)</name>
    <dbReference type="NCBI Taxonomy" id="946122"/>
    <lineage>
        <taxon>Eukaryota</taxon>
        <taxon>Fungi</taxon>
        <taxon>Dikarya</taxon>
        <taxon>Basidiomycota</taxon>
        <taxon>Agaricomycotina</taxon>
        <taxon>Agaricomycetes</taxon>
        <taxon>Agaricomycetidae</taxon>
        <taxon>Agaricales</taxon>
        <taxon>Pluteineae</taxon>
        <taxon>Amanitaceae</taxon>
        <taxon>Amanita</taxon>
    </lineage>
</organism>
<proteinExistence type="predicted"/>
<feature type="non-terminal residue" evidence="1">
    <location>
        <position position="1"/>
    </location>
</feature>
<name>A0A0C2WDF5_AMAMK</name>
<accession>A0A0C2WDF5</accession>
<dbReference type="EMBL" id="KN818687">
    <property type="protein sequence ID" value="KIL54601.1"/>
    <property type="molecule type" value="Genomic_DNA"/>
</dbReference>
<reference evidence="1 2" key="1">
    <citation type="submission" date="2014-04" db="EMBL/GenBank/DDBJ databases">
        <title>Evolutionary Origins and Diversification of the Mycorrhizal Mutualists.</title>
        <authorList>
            <consortium name="DOE Joint Genome Institute"/>
            <consortium name="Mycorrhizal Genomics Consortium"/>
            <person name="Kohler A."/>
            <person name="Kuo A."/>
            <person name="Nagy L.G."/>
            <person name="Floudas D."/>
            <person name="Copeland A."/>
            <person name="Barry K.W."/>
            <person name="Cichocki N."/>
            <person name="Veneault-Fourrey C."/>
            <person name="LaButti K."/>
            <person name="Lindquist E.A."/>
            <person name="Lipzen A."/>
            <person name="Lundell T."/>
            <person name="Morin E."/>
            <person name="Murat C."/>
            <person name="Riley R."/>
            <person name="Ohm R."/>
            <person name="Sun H."/>
            <person name="Tunlid A."/>
            <person name="Henrissat B."/>
            <person name="Grigoriev I.V."/>
            <person name="Hibbett D.S."/>
            <person name="Martin F."/>
        </authorList>
    </citation>
    <scope>NUCLEOTIDE SEQUENCE [LARGE SCALE GENOMIC DNA]</scope>
    <source>
        <strain evidence="1 2">Koide BX008</strain>
    </source>
</reference>
<feature type="non-terminal residue" evidence="1">
    <location>
        <position position="142"/>
    </location>
</feature>
<gene>
    <name evidence="1" type="ORF">M378DRAFT_51686</name>
</gene>
<sequence length="142" mass="16283">FDVKKRGDEGGDGGEHELMELADGLDEEEQLMVEENDIDDDDIEDSDNEEGWVDELTEMDAEERQELQKNIRPVSRVLIKLRKLAFKIVHSSTILLPAWKSHLEAANLAIKLMPRDVATRWNSTYDMLAFAVYHQKQLGDLT</sequence>
<dbReference type="OrthoDB" id="3252425at2759"/>
<protein>
    <submittedName>
        <fullName evidence="1">Uncharacterized protein</fullName>
    </submittedName>
</protein>
<dbReference type="InParanoid" id="A0A0C2WDF5"/>
<dbReference type="STRING" id="946122.A0A0C2WDF5"/>
<dbReference type="AlphaFoldDB" id="A0A0C2WDF5"/>
<dbReference type="Proteomes" id="UP000054549">
    <property type="component" value="Unassembled WGS sequence"/>
</dbReference>
<evidence type="ECO:0000313" key="1">
    <source>
        <dbReference type="EMBL" id="KIL54601.1"/>
    </source>
</evidence>
<dbReference type="HOGENOM" id="CLU_096306_3_0_1"/>